<feature type="region of interest" description="Disordered" evidence="1">
    <location>
        <begin position="214"/>
        <end position="286"/>
    </location>
</feature>
<feature type="region of interest" description="Disordered" evidence="1">
    <location>
        <begin position="138"/>
        <end position="197"/>
    </location>
</feature>
<accession>A0A914HR73</accession>
<evidence type="ECO:0000256" key="1">
    <source>
        <dbReference type="SAM" id="MobiDB-lite"/>
    </source>
</evidence>
<feature type="region of interest" description="Disordered" evidence="1">
    <location>
        <begin position="721"/>
        <end position="790"/>
    </location>
</feature>
<feature type="region of interest" description="Disordered" evidence="1">
    <location>
        <begin position="389"/>
        <end position="427"/>
    </location>
</feature>
<reference evidence="3" key="1">
    <citation type="submission" date="2022-11" db="UniProtKB">
        <authorList>
            <consortium name="WormBaseParasite"/>
        </authorList>
    </citation>
    <scope>IDENTIFICATION</scope>
</reference>
<dbReference type="WBParaSite" id="Gr19_v10_g3712.t2">
    <property type="protein sequence ID" value="Gr19_v10_g3712.t2"/>
    <property type="gene ID" value="Gr19_v10_g3712"/>
</dbReference>
<evidence type="ECO:0000313" key="3">
    <source>
        <dbReference type="WBParaSite" id="Gr19_v10_g3712.t2"/>
    </source>
</evidence>
<feature type="compositionally biased region" description="Polar residues" evidence="1">
    <location>
        <begin position="727"/>
        <end position="739"/>
    </location>
</feature>
<dbReference type="AlphaFoldDB" id="A0A914HR73"/>
<sequence>MSAPIQQKLGAALKILSNVSSAVKLNLQPDKNLSNLENALLLESQLEKVQKEGRTLEIFLEDIRESSSAWTDLLRKFTATERDAGEADFAAFDKKEKINDKPSEQQTAKELLEQHGKIPMKDWAAKEQQITAELLEQEEKRHKKSRDKQQKRSKQQASEQLMLQRLFGDSPEQAPEQTTTTEAEDKESRFQHNEKRIKWYNHRQAAVDELRRKMKLKKKQQAPAAIEEDINEPRKEDEQHLQKLIKDGSKEAQRALEASKQLTLRQQSQQRMHHKPQRRASDLPKNGEKLIDFGKRLYGDHLESAWKRQRAFKEMQEILESNEFKLYQVNGQQATIKCFLANQHGLGGIFVINRFESFNHPDEFEFRTALSASKEATERPEAPEIMIVSPPKQSAPRPTTSLAGRAPPRPASPDIVNGSRKGVKNKDSMSKTNHYALKRTTLPPTKKKHSPHSTYSGNAALTTRLVPNQQSTVHRYQPNPYETWQLHEDYALLDGPMQREAAEHFWTHQVINQKRPLFKPATLFTTIDHWRKSCDQFAELFQPPSMAPIKFKPIINTQTSSPFQVWLDEINNHASDKASQIKAKIHFPKSRYLNNSETIVIGESIAEAFSHSMRNAFWFSHAVKNPLRVFFGPRVRRLVFAYDADVENIVQYLAPIIHPLSKTDIGMTIILGKEDNLDWLQNKRNILSLAQSFKIGFFVFNGKPGELLAISERIQGQQVEDMDLDPTPSTSALSNSSRPNPTPKKRSSGQMTHRGGPTDEPDQKKGRRGHPLRTRLPSGMSELPSDDQII</sequence>
<evidence type="ECO:0000313" key="2">
    <source>
        <dbReference type="Proteomes" id="UP000887572"/>
    </source>
</evidence>
<feature type="compositionally biased region" description="Low complexity" evidence="1">
    <location>
        <begin position="171"/>
        <end position="181"/>
    </location>
</feature>
<feature type="compositionally biased region" description="Basic and acidic residues" evidence="1">
    <location>
        <begin position="186"/>
        <end position="197"/>
    </location>
</feature>
<feature type="compositionally biased region" description="Basic residues" evidence="1">
    <location>
        <begin position="141"/>
        <end position="154"/>
    </location>
</feature>
<protein>
    <submittedName>
        <fullName evidence="3">Uncharacterized protein</fullName>
    </submittedName>
</protein>
<organism evidence="2 3">
    <name type="scientific">Globodera rostochiensis</name>
    <name type="common">Golden nematode worm</name>
    <name type="synonym">Heterodera rostochiensis</name>
    <dbReference type="NCBI Taxonomy" id="31243"/>
    <lineage>
        <taxon>Eukaryota</taxon>
        <taxon>Metazoa</taxon>
        <taxon>Ecdysozoa</taxon>
        <taxon>Nematoda</taxon>
        <taxon>Chromadorea</taxon>
        <taxon>Rhabditida</taxon>
        <taxon>Tylenchina</taxon>
        <taxon>Tylenchomorpha</taxon>
        <taxon>Tylenchoidea</taxon>
        <taxon>Heteroderidae</taxon>
        <taxon>Heteroderinae</taxon>
        <taxon>Globodera</taxon>
    </lineage>
</organism>
<dbReference type="Proteomes" id="UP000887572">
    <property type="component" value="Unplaced"/>
</dbReference>
<proteinExistence type="predicted"/>
<feature type="compositionally biased region" description="Basic and acidic residues" evidence="1">
    <location>
        <begin position="231"/>
        <end position="254"/>
    </location>
</feature>
<feature type="compositionally biased region" description="Polar residues" evidence="1">
    <location>
        <begin position="260"/>
        <end position="270"/>
    </location>
</feature>
<keyword evidence="2" id="KW-1185">Reference proteome</keyword>
<name>A0A914HR73_GLORO</name>